<dbReference type="Proteomes" id="UP001177021">
    <property type="component" value="Unassembled WGS sequence"/>
</dbReference>
<evidence type="ECO:0000313" key="2">
    <source>
        <dbReference type="Proteomes" id="UP001177021"/>
    </source>
</evidence>
<evidence type="ECO:0000313" key="1">
    <source>
        <dbReference type="EMBL" id="CAJ2649479.1"/>
    </source>
</evidence>
<organism evidence="1 2">
    <name type="scientific">Trifolium pratense</name>
    <name type="common">Red clover</name>
    <dbReference type="NCBI Taxonomy" id="57577"/>
    <lineage>
        <taxon>Eukaryota</taxon>
        <taxon>Viridiplantae</taxon>
        <taxon>Streptophyta</taxon>
        <taxon>Embryophyta</taxon>
        <taxon>Tracheophyta</taxon>
        <taxon>Spermatophyta</taxon>
        <taxon>Magnoliopsida</taxon>
        <taxon>eudicotyledons</taxon>
        <taxon>Gunneridae</taxon>
        <taxon>Pentapetalae</taxon>
        <taxon>rosids</taxon>
        <taxon>fabids</taxon>
        <taxon>Fabales</taxon>
        <taxon>Fabaceae</taxon>
        <taxon>Papilionoideae</taxon>
        <taxon>50 kb inversion clade</taxon>
        <taxon>NPAAA clade</taxon>
        <taxon>Hologalegina</taxon>
        <taxon>IRL clade</taxon>
        <taxon>Trifolieae</taxon>
        <taxon>Trifolium</taxon>
    </lineage>
</organism>
<dbReference type="EMBL" id="CASHSV030000109">
    <property type="protein sequence ID" value="CAJ2649479.1"/>
    <property type="molecule type" value="Genomic_DNA"/>
</dbReference>
<keyword evidence="2" id="KW-1185">Reference proteome</keyword>
<protein>
    <submittedName>
        <fullName evidence="1">Uncharacterized protein</fullName>
    </submittedName>
</protein>
<gene>
    <name evidence="1" type="ORF">MILVUS5_LOCUS17572</name>
</gene>
<accession>A0ACB0JZS1</accession>
<sequence>MAAPTNEKKVSYIPDDIAFSILSKLPVKSLKRFSSVCKSWINLFENPIFINMFRNNLLFKSNSLYANDDVYLILDQLFELYDWKFYLLYGEDKFQNKLKLDLPDYLDYIREAYDVEAISILGSGINGILCIYDHDTHTEVVLWNPATRGYMKVPYSVPDEDSNDISLHGFGYDHVRDDYKIIEHVGYNASCRAPSHVVFDPFWEIYSLDSNSWRKINYDMPIRARATNDVYLNGVCHWWGETNNETCLVSFNLCNEVCLTTPSPLGDVPDGFGVHLTVLNGSLALISNRKKTASYQISILGEFGVKESWIRLFDVQLASCIERPIGAGMKGNIFFRKNDHELACFDLTTGLIEDIGLQGTDYACQVVHYRITLRSIGDIFV</sequence>
<comment type="caution">
    <text evidence="1">The sequence shown here is derived from an EMBL/GenBank/DDBJ whole genome shotgun (WGS) entry which is preliminary data.</text>
</comment>
<proteinExistence type="predicted"/>
<reference evidence="1" key="1">
    <citation type="submission" date="2023-10" db="EMBL/GenBank/DDBJ databases">
        <authorList>
            <person name="Rodriguez Cubillos JULIANA M."/>
            <person name="De Vega J."/>
        </authorList>
    </citation>
    <scope>NUCLEOTIDE SEQUENCE</scope>
</reference>
<name>A0ACB0JZS1_TRIPR</name>